<evidence type="ECO:0000256" key="1">
    <source>
        <dbReference type="SAM" id="Phobius"/>
    </source>
</evidence>
<dbReference type="VEuPathDB" id="FungiDB:C8Q69DRAFT_64792"/>
<sequence>MFLEITQRRGKLFFSYCLLSFSLSLTVGSPLLLVLGAFDLTSISSALLQRRPCGCHSGGWVDGVWVKLEGWTGPFVIPYWVWSMKGGCSLQFGERAFSLR</sequence>
<keyword evidence="1" id="KW-0812">Transmembrane</keyword>
<dbReference type="GeneID" id="39603162"/>
<dbReference type="EMBL" id="RCNU01000010">
    <property type="protein sequence ID" value="RWQ93265.1"/>
    <property type="molecule type" value="Genomic_DNA"/>
</dbReference>
<evidence type="ECO:0000313" key="3">
    <source>
        <dbReference type="Proteomes" id="UP000283841"/>
    </source>
</evidence>
<proteinExistence type="predicted"/>
<dbReference type="Proteomes" id="UP000283841">
    <property type="component" value="Unassembled WGS sequence"/>
</dbReference>
<protein>
    <submittedName>
        <fullName evidence="2">Uncharacterized protein</fullName>
    </submittedName>
</protein>
<dbReference type="RefSeq" id="XP_028482910.1">
    <property type="nucleotide sequence ID" value="XM_028633885.1"/>
</dbReference>
<dbReference type="AlphaFoldDB" id="A0A443HN72"/>
<organism evidence="2 3">
    <name type="scientific">Byssochlamys spectabilis</name>
    <name type="common">Paecilomyces variotii</name>
    <dbReference type="NCBI Taxonomy" id="264951"/>
    <lineage>
        <taxon>Eukaryota</taxon>
        <taxon>Fungi</taxon>
        <taxon>Dikarya</taxon>
        <taxon>Ascomycota</taxon>
        <taxon>Pezizomycotina</taxon>
        <taxon>Eurotiomycetes</taxon>
        <taxon>Eurotiomycetidae</taxon>
        <taxon>Eurotiales</taxon>
        <taxon>Thermoascaceae</taxon>
        <taxon>Paecilomyces</taxon>
    </lineage>
</organism>
<name>A0A443HN72_BYSSP</name>
<comment type="caution">
    <text evidence="2">The sequence shown here is derived from an EMBL/GenBank/DDBJ whole genome shotgun (WGS) entry which is preliminary data.</text>
</comment>
<evidence type="ECO:0000313" key="2">
    <source>
        <dbReference type="EMBL" id="RWQ93265.1"/>
    </source>
</evidence>
<accession>A0A443HN72</accession>
<keyword evidence="1" id="KW-1133">Transmembrane helix</keyword>
<gene>
    <name evidence="2" type="ORF">C8Q69DRAFT_64792</name>
</gene>
<reference evidence="2 3" key="1">
    <citation type="journal article" date="2018" name="Front. Microbiol.">
        <title>Genomic and genetic insights into a cosmopolitan fungus, Paecilomyces variotii (Eurotiales).</title>
        <authorList>
            <person name="Urquhart A.S."/>
            <person name="Mondo S.J."/>
            <person name="Makela M.R."/>
            <person name="Hane J.K."/>
            <person name="Wiebenga A."/>
            <person name="He G."/>
            <person name="Mihaltcheva S."/>
            <person name="Pangilinan J."/>
            <person name="Lipzen A."/>
            <person name="Barry K."/>
            <person name="de Vries R.P."/>
            <person name="Grigoriev I.V."/>
            <person name="Idnurm A."/>
        </authorList>
    </citation>
    <scope>NUCLEOTIDE SEQUENCE [LARGE SCALE GENOMIC DNA]</scope>
    <source>
        <strain evidence="2 3">CBS 101075</strain>
    </source>
</reference>
<keyword evidence="3" id="KW-1185">Reference proteome</keyword>
<keyword evidence="1" id="KW-0472">Membrane</keyword>
<feature type="transmembrane region" description="Helical" evidence="1">
    <location>
        <begin position="12"/>
        <end position="38"/>
    </location>
</feature>